<dbReference type="InterPro" id="IPR050281">
    <property type="entry name" value="Flavin_monoamine_oxidase"/>
</dbReference>
<evidence type="ECO:0000256" key="4">
    <source>
        <dbReference type="ARBA" id="ARBA00017871"/>
    </source>
</evidence>
<dbReference type="EC" id="1.13.12.3" evidence="3"/>
<evidence type="ECO:0000256" key="2">
    <source>
        <dbReference type="ARBA" id="ARBA00005833"/>
    </source>
</evidence>
<evidence type="ECO:0000313" key="8">
    <source>
        <dbReference type="EMBL" id="CAH2407112.1"/>
    </source>
</evidence>
<dbReference type="SUPFAM" id="SSF51905">
    <property type="entry name" value="FAD/NAD(P)-binding domain"/>
    <property type="match status" value="1"/>
</dbReference>
<dbReference type="SUPFAM" id="SSF54373">
    <property type="entry name" value="FAD-linked reductases, C-terminal domain"/>
    <property type="match status" value="1"/>
</dbReference>
<keyword evidence="9" id="KW-1185">Reference proteome</keyword>
<sequence length="440" mass="47575">MEDVDVVVIGAGSAGLSAAKTLRAAGLSFKLVEAMNRIGGRAWTSDQHFGVPFDIGCAWLHAADRNPYFPEAQAARWTLHHHDMNIDHLYYRNRKASEDEEAAMKAADSRLFELLAAHEVKVGDDDRLSALLAKGHAPRAAATFAGPMDFGADEDEISIRDFQAAADLDPNYFTKEGFGALVARFGADVPVELSTPVRKILWDVPGVACVTDRGTIRAKAAIVTASPAVLAFEEIEFAPALPDRHFAAFFDLPMGMLTKLPVEIRGTRLGLGPFDDLLIERLARHDIYFLCFPFDLDLMIGFVGGDFAWEMSAAGEAAGVDFVVDRLCAIFGGDVRKHVGRAMMTNWGGERFVRRLCCGPPRPFAGARNADAAGGGKNLLRRRAPGRSADADLRRRQAIGRGGGENGRRAACGKIALAGTPVADRRLGDMPLRTISGLMI</sequence>
<reference evidence="8" key="1">
    <citation type="submission" date="2022-03" db="EMBL/GenBank/DDBJ databases">
        <authorList>
            <person name="Brunel B."/>
        </authorList>
    </citation>
    <scope>NUCLEOTIDE SEQUENCE</scope>
    <source>
        <strain evidence="8">STM4922sample</strain>
    </source>
</reference>
<evidence type="ECO:0000256" key="3">
    <source>
        <dbReference type="ARBA" id="ARBA00012535"/>
    </source>
</evidence>
<organism evidence="8 9">
    <name type="scientific">Mesorhizobium ventifaucium</name>
    <dbReference type="NCBI Taxonomy" id="666020"/>
    <lineage>
        <taxon>Bacteria</taxon>
        <taxon>Pseudomonadati</taxon>
        <taxon>Pseudomonadota</taxon>
        <taxon>Alphaproteobacteria</taxon>
        <taxon>Hyphomicrobiales</taxon>
        <taxon>Phyllobacteriaceae</taxon>
        <taxon>Mesorhizobium</taxon>
    </lineage>
</organism>
<evidence type="ECO:0000313" key="9">
    <source>
        <dbReference type="Proteomes" id="UP001152604"/>
    </source>
</evidence>
<evidence type="ECO:0000259" key="7">
    <source>
        <dbReference type="Pfam" id="PF01593"/>
    </source>
</evidence>
<evidence type="ECO:0000256" key="5">
    <source>
        <dbReference type="ARBA" id="ARBA00023070"/>
    </source>
</evidence>
<dbReference type="InterPro" id="IPR036188">
    <property type="entry name" value="FAD/NAD-bd_sf"/>
</dbReference>
<evidence type="ECO:0000256" key="6">
    <source>
        <dbReference type="ARBA" id="ARBA00047321"/>
    </source>
</evidence>
<keyword evidence="5" id="KW-0073">Auxin biosynthesis</keyword>
<accession>A0ABM9EEB0</accession>
<dbReference type="EMBL" id="CAKXZS010000056">
    <property type="protein sequence ID" value="CAH2407112.1"/>
    <property type="molecule type" value="Genomic_DNA"/>
</dbReference>
<dbReference type="Proteomes" id="UP001152604">
    <property type="component" value="Unassembled WGS sequence"/>
</dbReference>
<dbReference type="PANTHER" id="PTHR10742:SF410">
    <property type="entry name" value="LYSINE-SPECIFIC HISTONE DEMETHYLASE 2"/>
    <property type="match status" value="1"/>
</dbReference>
<dbReference type="PANTHER" id="PTHR10742">
    <property type="entry name" value="FLAVIN MONOAMINE OXIDASE"/>
    <property type="match status" value="1"/>
</dbReference>
<comment type="caution">
    <text evidence="8">The sequence shown here is derived from an EMBL/GenBank/DDBJ whole genome shotgun (WGS) entry which is preliminary data.</text>
</comment>
<gene>
    <name evidence="8" type="ORF">MES4922_60100</name>
</gene>
<dbReference type="Gene3D" id="3.50.50.60">
    <property type="entry name" value="FAD/NAD(P)-binding domain"/>
    <property type="match status" value="1"/>
</dbReference>
<dbReference type="Pfam" id="PF01593">
    <property type="entry name" value="Amino_oxidase"/>
    <property type="match status" value="1"/>
</dbReference>
<dbReference type="RefSeq" id="WP_254027838.1">
    <property type="nucleotide sequence ID" value="NZ_CAKXZS010000056.1"/>
</dbReference>
<comment type="catalytic activity">
    <reaction evidence="6">
        <text>L-tryptophan + O2 = indole-3-acetamide + CO2 + H2O</text>
        <dbReference type="Rhea" id="RHEA:16165"/>
        <dbReference type="ChEBI" id="CHEBI:15377"/>
        <dbReference type="ChEBI" id="CHEBI:15379"/>
        <dbReference type="ChEBI" id="CHEBI:16031"/>
        <dbReference type="ChEBI" id="CHEBI:16526"/>
        <dbReference type="ChEBI" id="CHEBI:57912"/>
        <dbReference type="EC" id="1.13.12.3"/>
    </reaction>
</comment>
<dbReference type="PRINTS" id="PR00411">
    <property type="entry name" value="PNDRDTASEI"/>
</dbReference>
<feature type="domain" description="Amine oxidase" evidence="7">
    <location>
        <begin position="14"/>
        <end position="353"/>
    </location>
</feature>
<evidence type="ECO:0000256" key="1">
    <source>
        <dbReference type="ARBA" id="ARBA00004814"/>
    </source>
</evidence>
<comment type="pathway">
    <text evidence="1">Plant hormone metabolism; auxin biosynthesis.</text>
</comment>
<name>A0ABM9EEB0_9HYPH</name>
<proteinExistence type="inferred from homology"/>
<protein>
    <recommendedName>
        <fullName evidence="4">Tryptophan 2-monooxygenase</fullName>
        <ecNumber evidence="3">1.13.12.3</ecNumber>
    </recommendedName>
</protein>
<dbReference type="InterPro" id="IPR002937">
    <property type="entry name" value="Amino_oxidase"/>
</dbReference>
<comment type="similarity">
    <text evidence="2">Belongs to the tryptophan 2-monooxygenase family.</text>
</comment>